<comment type="caution">
    <text evidence="10">The sequence shown here is derived from an EMBL/GenBank/DDBJ whole genome shotgun (WGS) entry which is preliminary data.</text>
</comment>
<keyword evidence="11" id="KW-1185">Reference proteome</keyword>
<feature type="domain" description="Four-carbon acid sugar kinase N-terminal" evidence="8">
    <location>
        <begin position="4"/>
        <end position="218"/>
    </location>
</feature>
<proteinExistence type="inferred from homology"/>
<dbReference type="Pfam" id="PF07005">
    <property type="entry name" value="SBD_N"/>
    <property type="match status" value="1"/>
</dbReference>
<feature type="domain" description="Four-carbon acid sugar kinase nucleotide binding" evidence="9">
    <location>
        <begin position="305"/>
        <end position="386"/>
    </location>
</feature>
<dbReference type="InterPro" id="IPR031475">
    <property type="entry name" value="NBD_C"/>
</dbReference>
<dbReference type="Gene3D" id="3.40.50.10840">
    <property type="entry name" value="Putative sugar-binding, N-terminal domain"/>
    <property type="match status" value="1"/>
</dbReference>
<keyword evidence="4 10" id="KW-0418">Kinase</keyword>
<comment type="similarity">
    <text evidence="1">Belongs to the four-carbon acid sugar kinase family.</text>
</comment>
<evidence type="ECO:0000256" key="7">
    <source>
        <dbReference type="SAM" id="MobiDB-lite"/>
    </source>
</evidence>
<evidence type="ECO:0000313" key="11">
    <source>
        <dbReference type="Proteomes" id="UP001500503"/>
    </source>
</evidence>
<evidence type="ECO:0000256" key="4">
    <source>
        <dbReference type="ARBA" id="ARBA00022777"/>
    </source>
</evidence>
<evidence type="ECO:0000256" key="5">
    <source>
        <dbReference type="ARBA" id="ARBA00022840"/>
    </source>
</evidence>
<dbReference type="InterPro" id="IPR037051">
    <property type="entry name" value="4-carb_acid_sugar_kinase_N_sf"/>
</dbReference>
<dbReference type="InterPro" id="IPR042213">
    <property type="entry name" value="NBD_C_sf"/>
</dbReference>
<evidence type="ECO:0000256" key="6">
    <source>
        <dbReference type="ARBA" id="ARBA00023277"/>
    </source>
</evidence>
<name>A0ABP8P6D8_9ACTN</name>
<sequence>MTRLVIVADDLTGAGDSAAPFTAHSSVAITVAAEADWPAADVVAVDTDSRYATAEVAAARVTAALRRASDSGARVFKKIDSLLRGNVGAEVRAAVTALAGSRRPALAVVSAAFPATGRATRNGVVHVDGRPLTGRRDGDLARVLATAGLTVRRAGTAQVHDPDLAARFAQYWREGVGAVVCDGETDADLAAVASAAEAAERAGTPILLVGTGGLATALSARAAGRATTSPPADPAGDSASETGRWPGNGAALTVIGSHAKEARAQRLALIDDGWIPVVLPADGADVQEALGRGRVVLSPDPEAPVDRADAPRVARELAAATATVAGDLSVLAVTGGETAHAVLDALGTTEIRVNGELEPGVVAGRLPGYPALFVTKAGAFGDPGTLVRVLTHAAVAVR</sequence>
<keyword evidence="2" id="KW-0808">Transferase</keyword>
<dbReference type="Gene3D" id="3.40.980.20">
    <property type="entry name" value="Four-carbon acid sugar kinase, nucleotide binding domain"/>
    <property type="match status" value="1"/>
</dbReference>
<reference evidence="11" key="1">
    <citation type="journal article" date="2019" name="Int. J. Syst. Evol. Microbiol.">
        <title>The Global Catalogue of Microorganisms (GCM) 10K type strain sequencing project: providing services to taxonomists for standard genome sequencing and annotation.</title>
        <authorList>
            <consortium name="The Broad Institute Genomics Platform"/>
            <consortium name="The Broad Institute Genome Sequencing Center for Infectious Disease"/>
            <person name="Wu L."/>
            <person name="Ma J."/>
        </authorList>
    </citation>
    <scope>NUCLEOTIDE SEQUENCE [LARGE SCALE GENOMIC DNA]</scope>
    <source>
        <strain evidence="11">JCM 17933</strain>
    </source>
</reference>
<evidence type="ECO:0000259" key="9">
    <source>
        <dbReference type="Pfam" id="PF17042"/>
    </source>
</evidence>
<keyword evidence="6" id="KW-0119">Carbohydrate metabolism</keyword>
<dbReference type="Proteomes" id="UP001500503">
    <property type="component" value="Unassembled WGS sequence"/>
</dbReference>
<evidence type="ECO:0000256" key="2">
    <source>
        <dbReference type="ARBA" id="ARBA00022679"/>
    </source>
</evidence>
<gene>
    <name evidence="10" type="ORF">GCM10023191_003300</name>
</gene>
<evidence type="ECO:0000256" key="3">
    <source>
        <dbReference type="ARBA" id="ARBA00022741"/>
    </source>
</evidence>
<dbReference type="GO" id="GO:0016301">
    <property type="term" value="F:kinase activity"/>
    <property type="evidence" value="ECO:0007669"/>
    <property type="project" value="UniProtKB-KW"/>
</dbReference>
<dbReference type="RefSeq" id="WP_345456365.1">
    <property type="nucleotide sequence ID" value="NZ_BAABHF010000009.1"/>
</dbReference>
<feature type="region of interest" description="Disordered" evidence="7">
    <location>
        <begin position="222"/>
        <end position="247"/>
    </location>
</feature>
<organism evidence="10 11">
    <name type="scientific">Actinoallomurus oryzae</name>
    <dbReference type="NCBI Taxonomy" id="502180"/>
    <lineage>
        <taxon>Bacteria</taxon>
        <taxon>Bacillati</taxon>
        <taxon>Actinomycetota</taxon>
        <taxon>Actinomycetes</taxon>
        <taxon>Streptosporangiales</taxon>
        <taxon>Thermomonosporaceae</taxon>
        <taxon>Actinoallomurus</taxon>
    </lineage>
</organism>
<dbReference type="SUPFAM" id="SSF142764">
    <property type="entry name" value="YgbK-like"/>
    <property type="match status" value="1"/>
</dbReference>
<keyword evidence="3" id="KW-0547">Nucleotide-binding</keyword>
<protein>
    <submittedName>
        <fullName evidence="10">Four-carbon acid sugar kinase family protein</fullName>
    </submittedName>
</protein>
<dbReference type="EMBL" id="BAABHF010000009">
    <property type="protein sequence ID" value="GAA4482751.1"/>
    <property type="molecule type" value="Genomic_DNA"/>
</dbReference>
<dbReference type="InterPro" id="IPR010737">
    <property type="entry name" value="4-carb_acid_sugar_kinase_N"/>
</dbReference>
<accession>A0ABP8P6D8</accession>
<evidence type="ECO:0000256" key="1">
    <source>
        <dbReference type="ARBA" id="ARBA00005715"/>
    </source>
</evidence>
<keyword evidence="5" id="KW-0067">ATP-binding</keyword>
<evidence type="ECO:0000259" key="8">
    <source>
        <dbReference type="Pfam" id="PF07005"/>
    </source>
</evidence>
<dbReference type="Pfam" id="PF17042">
    <property type="entry name" value="NBD_C"/>
    <property type="match status" value="1"/>
</dbReference>
<evidence type="ECO:0000313" key="10">
    <source>
        <dbReference type="EMBL" id="GAA4482751.1"/>
    </source>
</evidence>